<keyword evidence="3" id="KW-1185">Reference proteome</keyword>
<sequence>MSELNAQEALLLLKKKGSELEKKLNESIQDELNNKEFIELFNKTGPILAKRIEDIQEYVELLSAILNFPTKKDHYNLANLVIQLEEKIDQIEEYLYALNKSLDDMKVIKHAKNAFEKENPTSYHASSNDSSVSSSDSIDAIEDLEKPFNDDPAPLNQSLNEMKHTPDALDNESEQENLSKPNENSNDDSAFTSDIKEENEEEQGKTSNPDRALKSLRELRREMKHTPDALDNESEQENLSKPNENSNDDPTFTSDIKEENEEQGKTSNDWTMKSLRELHRERILKHLSDLINLYKKDEE</sequence>
<comment type="caution">
    <text evidence="2">The sequence shown here is derived from an EMBL/GenBank/DDBJ whole genome shotgun (WGS) entry which is preliminary data.</text>
</comment>
<proteinExistence type="predicted"/>
<evidence type="ECO:0000256" key="1">
    <source>
        <dbReference type="SAM" id="MobiDB-lite"/>
    </source>
</evidence>
<accession>A0ABS4D0Q9</accession>
<evidence type="ECO:0000313" key="3">
    <source>
        <dbReference type="Proteomes" id="UP000674416"/>
    </source>
</evidence>
<feature type="compositionally biased region" description="Polar residues" evidence="1">
    <location>
        <begin position="237"/>
        <end position="254"/>
    </location>
</feature>
<evidence type="ECO:0000313" key="2">
    <source>
        <dbReference type="EMBL" id="MBP1083220.1"/>
    </source>
</evidence>
<gene>
    <name evidence="2" type="ORF">JOC74_003734</name>
</gene>
<dbReference type="RefSeq" id="WP_053603678.1">
    <property type="nucleotide sequence ID" value="NZ_JAFDST010000005.1"/>
</dbReference>
<dbReference type="EMBL" id="JAFDST010000005">
    <property type="protein sequence ID" value="MBP1083220.1"/>
    <property type="molecule type" value="Genomic_DNA"/>
</dbReference>
<feature type="region of interest" description="Disordered" evidence="1">
    <location>
        <begin position="167"/>
        <end position="270"/>
    </location>
</feature>
<feature type="compositionally biased region" description="Polar residues" evidence="1">
    <location>
        <begin position="176"/>
        <end position="192"/>
    </location>
</feature>
<feature type="compositionally biased region" description="Basic and acidic residues" evidence="1">
    <location>
        <begin position="211"/>
        <end position="228"/>
    </location>
</feature>
<organism evidence="2 3">
    <name type="scientific">Bacillus capparidis</name>
    <dbReference type="NCBI Taxonomy" id="1840411"/>
    <lineage>
        <taxon>Bacteria</taxon>
        <taxon>Bacillati</taxon>
        <taxon>Bacillota</taxon>
        <taxon>Bacilli</taxon>
        <taxon>Bacillales</taxon>
        <taxon>Bacillaceae</taxon>
        <taxon>Bacillus</taxon>
    </lineage>
</organism>
<reference evidence="2 3" key="1">
    <citation type="submission" date="2021-01" db="EMBL/GenBank/DDBJ databases">
        <title>Genomic Encyclopedia of Type Strains, Phase IV (KMG-IV): sequencing the most valuable type-strain genomes for metagenomic binning, comparative biology and taxonomic classification.</title>
        <authorList>
            <person name="Goeker M."/>
        </authorList>
    </citation>
    <scope>NUCLEOTIDE SEQUENCE [LARGE SCALE GENOMIC DNA]</scope>
    <source>
        <strain evidence="2 3">DSM 103394</strain>
    </source>
</reference>
<protein>
    <submittedName>
        <fullName evidence="2">Uncharacterized protein</fullName>
    </submittedName>
</protein>
<dbReference type="Proteomes" id="UP000674416">
    <property type="component" value="Unassembled WGS sequence"/>
</dbReference>
<name>A0ABS4D0Q9_9BACI</name>